<keyword evidence="3" id="KW-1185">Reference proteome</keyword>
<organism evidence="2 3">
    <name type="scientific">Paradesertivirga mongoliensis</name>
    <dbReference type="NCBI Taxonomy" id="2100740"/>
    <lineage>
        <taxon>Bacteria</taxon>
        <taxon>Pseudomonadati</taxon>
        <taxon>Bacteroidota</taxon>
        <taxon>Sphingobacteriia</taxon>
        <taxon>Sphingobacteriales</taxon>
        <taxon>Sphingobacteriaceae</taxon>
        <taxon>Paradesertivirga</taxon>
    </lineage>
</organism>
<gene>
    <name evidence="2" type="ORF">ACFSJU_06970</name>
</gene>
<accession>A0ABW4ZKI3</accession>
<dbReference type="SUPFAM" id="SSF49785">
    <property type="entry name" value="Galactose-binding domain-like"/>
    <property type="match status" value="1"/>
</dbReference>
<reference evidence="3" key="1">
    <citation type="journal article" date="2019" name="Int. J. Syst. Evol. Microbiol.">
        <title>The Global Catalogue of Microorganisms (GCM) 10K type strain sequencing project: providing services to taxonomists for standard genome sequencing and annotation.</title>
        <authorList>
            <consortium name="The Broad Institute Genomics Platform"/>
            <consortium name="The Broad Institute Genome Sequencing Center for Infectious Disease"/>
            <person name="Wu L."/>
            <person name="Ma J."/>
        </authorList>
    </citation>
    <scope>NUCLEOTIDE SEQUENCE [LARGE SCALE GENOMIC DNA]</scope>
    <source>
        <strain evidence="3">KCTC 42217</strain>
    </source>
</reference>
<dbReference type="Pfam" id="PF17132">
    <property type="entry name" value="Glyco_hydro_106"/>
    <property type="match status" value="2"/>
</dbReference>
<dbReference type="Proteomes" id="UP001597387">
    <property type="component" value="Unassembled WGS sequence"/>
</dbReference>
<dbReference type="PANTHER" id="PTHR36848:SF2">
    <property type="entry name" value="SECRETED PROTEIN"/>
    <property type="match status" value="1"/>
</dbReference>
<evidence type="ECO:0000313" key="2">
    <source>
        <dbReference type="EMBL" id="MFD2162129.1"/>
    </source>
</evidence>
<dbReference type="GO" id="GO:0016787">
    <property type="term" value="F:hydrolase activity"/>
    <property type="evidence" value="ECO:0007669"/>
    <property type="project" value="UniProtKB-KW"/>
</dbReference>
<comment type="caution">
    <text evidence="2">The sequence shown here is derived from an EMBL/GenBank/DDBJ whole genome shotgun (WGS) entry which is preliminary data.</text>
</comment>
<evidence type="ECO:0000256" key="1">
    <source>
        <dbReference type="SAM" id="SignalP"/>
    </source>
</evidence>
<protein>
    <submittedName>
        <fullName evidence="2">Glycosyl hydrolase</fullName>
    </submittedName>
</protein>
<dbReference type="EMBL" id="JBHUHZ010000001">
    <property type="protein sequence ID" value="MFD2162129.1"/>
    <property type="molecule type" value="Genomic_DNA"/>
</dbReference>
<name>A0ABW4ZKI3_9SPHI</name>
<dbReference type="InterPro" id="IPR053161">
    <property type="entry name" value="Ulvan_degrading_GH"/>
</dbReference>
<proteinExistence type="predicted"/>
<dbReference type="NCBIfam" id="NF045579">
    <property type="entry name" value="rhamnoside_JR"/>
    <property type="match status" value="1"/>
</dbReference>
<feature type="signal peptide" evidence="1">
    <location>
        <begin position="1"/>
        <end position="23"/>
    </location>
</feature>
<keyword evidence="2" id="KW-0378">Hydrolase</keyword>
<dbReference type="RefSeq" id="WP_255897804.1">
    <property type="nucleotide sequence ID" value="NZ_JAFMZO010000001.1"/>
</dbReference>
<feature type="chain" id="PRO_5046008443" evidence="1">
    <location>
        <begin position="24"/>
        <end position="945"/>
    </location>
</feature>
<dbReference type="Gene3D" id="2.60.120.260">
    <property type="entry name" value="Galactose-binding domain-like"/>
    <property type="match status" value="1"/>
</dbReference>
<evidence type="ECO:0000313" key="3">
    <source>
        <dbReference type="Proteomes" id="UP001597387"/>
    </source>
</evidence>
<sequence length="945" mass="104413">MKRSIVKVVFVAACIASAPSLFAQTAPAWPEITQINKPWTRWWWEGSAVNEKDLTWMMEEYRKVGLGGVEITPIYGVKGYEKQFIDFLSPKWLSMLNHTLKEGGRLGLGVDMAQASGWPFGGPWVTNEDASKYIAYKNYSLKGGEKLIEPVQYIQEPMVRAVGEKIEIGKLKEPIASNPNLQLHAFDQVRFPKPLPLQALMAYSEAGQIVDLTNKVDGSGNLNWTAPSGNWNLYAAFAGWHGKMVERAGPGGEGYAIDHFSKAATDNYLKYFDDAFKGADLKNLRGFFNDSYEVDDAQGESNWTPRFFEEFKTRRGYDLKNHLPALFGKDTPEKSSRVLTDYRETLSDLLLENYTKTWHDWAKKRGAIIRNQAHGSPANILDLYAATDIPETEGSDILRLKFASSAAHVTGKPLTSSESATWENEHFLSKLGDVKKAMDLFLLGGVNHTFYHGANYTPQNEAWPGWLFYAAVHFTPNNTFWTDFSKLNTYVARAQSFLQKGKPDNDILLYLPIYDTYATRGRSLLQHFDGISHGFRGTSLEESAVLLQSKGHSFDFISDAQILNTSAANGSIQTGGLNYKTIVVPQTKHIPLATIQKLISLARDGATVIFYKGTPADVPGLGNLEQRQLELKNLISGLNFSSSKKAAVGNGSVIIADDLDKTLSSIKINREELVDKGLQLIRRKHDKGTYYFIVNSSGKDINDWIPLQTQASSIAIFNPMTEKTGYGSFRKAGGKAEVYLQLPKGESIILDASGVSSTGPVYPYTAVAGNAQPIAGKWRVIFTNGGPTLPAAVNVSKLESWTSFTSEGVKDFSGTATYTTTFKRPKGKAANWLLNLGDVQESARVILNGEEIGTVIGPVYQLEIPSSKIKRLNTLVVAVSNSMANRAAYLDRNNIYWKKFYNTNMPARLGANRGADGNFTAAKWEPRASGLIGPVTLTPLKVNKP</sequence>
<keyword evidence="1" id="KW-0732">Signal</keyword>
<dbReference type="PANTHER" id="PTHR36848">
    <property type="entry name" value="DNA-BINDING PROTEIN (PUTATIVE SECRETED PROTEIN)-RELATED"/>
    <property type="match status" value="1"/>
</dbReference>
<dbReference type="InterPro" id="IPR008979">
    <property type="entry name" value="Galactose-bd-like_sf"/>
</dbReference>